<evidence type="ECO:0000313" key="1">
    <source>
        <dbReference type="EMBL" id="PSL53207.1"/>
    </source>
</evidence>
<proteinExistence type="predicted"/>
<keyword evidence="2" id="KW-1185">Reference proteome</keyword>
<dbReference type="AlphaFoldDB" id="A0A2P8I409"/>
<accession>A0A2P8I409</accession>
<protein>
    <submittedName>
        <fullName evidence="1">Uncharacterized protein</fullName>
    </submittedName>
</protein>
<dbReference type="RefSeq" id="WP_181320489.1">
    <property type="nucleotide sequence ID" value="NZ_JBHXUE010000156.1"/>
</dbReference>
<reference evidence="1 2" key="1">
    <citation type="submission" date="2018-03" db="EMBL/GenBank/DDBJ databases">
        <title>Genomic Encyclopedia of Type Strains, Phase III (KMG-III): the genomes of soil and plant-associated and newly described type strains.</title>
        <authorList>
            <person name="Whitman W."/>
        </authorList>
    </citation>
    <scope>NUCLEOTIDE SEQUENCE [LARGE SCALE GENOMIC DNA]</scope>
    <source>
        <strain evidence="1 2">CGMCC 4.7097</strain>
    </source>
</reference>
<name>A0A2P8I409_SACCR</name>
<dbReference type="EMBL" id="PYAX01000010">
    <property type="protein sequence ID" value="PSL53207.1"/>
    <property type="molecule type" value="Genomic_DNA"/>
</dbReference>
<sequence>MSFEVPLPGPPRDPVAGIDDALAGLDGLDALDVVEHVARFDDAHTALTAALSSIDKV</sequence>
<gene>
    <name evidence="1" type="ORF">B0I31_110300</name>
</gene>
<evidence type="ECO:0000313" key="2">
    <source>
        <dbReference type="Proteomes" id="UP000241118"/>
    </source>
</evidence>
<organism evidence="1 2">
    <name type="scientific">Saccharothrix carnea</name>
    <dbReference type="NCBI Taxonomy" id="1280637"/>
    <lineage>
        <taxon>Bacteria</taxon>
        <taxon>Bacillati</taxon>
        <taxon>Actinomycetota</taxon>
        <taxon>Actinomycetes</taxon>
        <taxon>Pseudonocardiales</taxon>
        <taxon>Pseudonocardiaceae</taxon>
        <taxon>Saccharothrix</taxon>
    </lineage>
</organism>
<comment type="caution">
    <text evidence="1">The sequence shown here is derived from an EMBL/GenBank/DDBJ whole genome shotgun (WGS) entry which is preliminary data.</text>
</comment>
<dbReference type="Proteomes" id="UP000241118">
    <property type="component" value="Unassembled WGS sequence"/>
</dbReference>